<feature type="region of interest" description="Disordered" evidence="1">
    <location>
        <begin position="1"/>
        <end position="60"/>
    </location>
</feature>
<evidence type="ECO:0000256" key="1">
    <source>
        <dbReference type="SAM" id="MobiDB-lite"/>
    </source>
</evidence>
<dbReference type="InterPro" id="IPR046521">
    <property type="entry name" value="DUF6698"/>
</dbReference>
<accession>A0AAD7DNZ8</accession>
<protein>
    <submittedName>
        <fullName evidence="2">Uncharacterized protein</fullName>
    </submittedName>
</protein>
<reference evidence="2" key="1">
    <citation type="submission" date="2023-03" db="EMBL/GenBank/DDBJ databases">
        <title>Massive genome expansion in bonnet fungi (Mycena s.s.) driven by repeated elements and novel gene families across ecological guilds.</title>
        <authorList>
            <consortium name="Lawrence Berkeley National Laboratory"/>
            <person name="Harder C.B."/>
            <person name="Miyauchi S."/>
            <person name="Viragh M."/>
            <person name="Kuo A."/>
            <person name="Thoen E."/>
            <person name="Andreopoulos B."/>
            <person name="Lu D."/>
            <person name="Skrede I."/>
            <person name="Drula E."/>
            <person name="Henrissat B."/>
            <person name="Morin E."/>
            <person name="Kohler A."/>
            <person name="Barry K."/>
            <person name="LaButti K."/>
            <person name="Morin E."/>
            <person name="Salamov A."/>
            <person name="Lipzen A."/>
            <person name="Mereny Z."/>
            <person name="Hegedus B."/>
            <person name="Baldrian P."/>
            <person name="Stursova M."/>
            <person name="Weitz H."/>
            <person name="Taylor A."/>
            <person name="Grigoriev I.V."/>
            <person name="Nagy L.G."/>
            <person name="Martin F."/>
            <person name="Kauserud H."/>
        </authorList>
    </citation>
    <scope>NUCLEOTIDE SEQUENCE</scope>
    <source>
        <strain evidence="2">CBHHK067</strain>
    </source>
</reference>
<sequence>MAPAPSSDPPGPTGAASPTPVPDAAEAAIQAVTARLATQAVEGSSKKRKKTGDGDDSAVADASGYRDYGRAFLRLGDPFTPLEEIIQHGIFVETTEEIDLPVMNEAAREQHDRMSASWEILWRLIGPAFRTEMILLHKQRKLRRRVCTVINGGMVGSRGEDANTFKKHVIQYLHEDTTVAVEPVLNPATKIDRGWYPATQETYDAIENGSIRITADDFPRFLYKPDAVYNPLDVEEGILEGYLMIQMAKCNLQGPASALKPAGSHRGSRGNAAKMGAHAMTGRLVAYEAYQLYFSLSGIDAWKQIDQYFDYKKFYWNIMDLFAGGNNVHVLERFNQEVFGDKAGLVDPADVGAPGCDNEESDMVRLKAQRAAKRIRLEAEAAAAATAATAAATAAASTPVDPAPSAIILAPSS</sequence>
<evidence type="ECO:0000313" key="2">
    <source>
        <dbReference type="EMBL" id="KAJ7695911.1"/>
    </source>
</evidence>
<keyword evidence="3" id="KW-1185">Reference proteome</keyword>
<evidence type="ECO:0000313" key="3">
    <source>
        <dbReference type="Proteomes" id="UP001221757"/>
    </source>
</evidence>
<dbReference type="Pfam" id="PF20414">
    <property type="entry name" value="DUF6698"/>
    <property type="match status" value="1"/>
</dbReference>
<dbReference type="Proteomes" id="UP001221757">
    <property type="component" value="Unassembled WGS sequence"/>
</dbReference>
<organism evidence="2 3">
    <name type="scientific">Mycena rosella</name>
    <name type="common">Pink bonnet</name>
    <name type="synonym">Agaricus rosellus</name>
    <dbReference type="NCBI Taxonomy" id="1033263"/>
    <lineage>
        <taxon>Eukaryota</taxon>
        <taxon>Fungi</taxon>
        <taxon>Dikarya</taxon>
        <taxon>Basidiomycota</taxon>
        <taxon>Agaricomycotina</taxon>
        <taxon>Agaricomycetes</taxon>
        <taxon>Agaricomycetidae</taxon>
        <taxon>Agaricales</taxon>
        <taxon>Marasmiineae</taxon>
        <taxon>Mycenaceae</taxon>
        <taxon>Mycena</taxon>
    </lineage>
</organism>
<comment type="caution">
    <text evidence="2">The sequence shown here is derived from an EMBL/GenBank/DDBJ whole genome shotgun (WGS) entry which is preliminary data.</text>
</comment>
<feature type="compositionally biased region" description="Pro residues" evidence="1">
    <location>
        <begin position="1"/>
        <end position="12"/>
    </location>
</feature>
<gene>
    <name evidence="2" type="ORF">B0H17DRAFT_1131112</name>
</gene>
<proteinExistence type="predicted"/>
<dbReference type="AlphaFoldDB" id="A0AAD7DNZ8"/>
<dbReference type="EMBL" id="JARKIE010000036">
    <property type="protein sequence ID" value="KAJ7695911.1"/>
    <property type="molecule type" value="Genomic_DNA"/>
</dbReference>
<name>A0AAD7DNZ8_MYCRO</name>